<dbReference type="InterPro" id="IPR036890">
    <property type="entry name" value="HATPase_C_sf"/>
</dbReference>
<feature type="domain" description="Histidine phosphotransferase ChpT C-terminal" evidence="1">
    <location>
        <begin position="85"/>
        <end position="204"/>
    </location>
</feature>
<evidence type="ECO:0000259" key="1">
    <source>
        <dbReference type="Pfam" id="PF10090"/>
    </source>
</evidence>
<organism evidence="2 3">
    <name type="scientific">Stappia sediminis</name>
    <dbReference type="NCBI Taxonomy" id="2692190"/>
    <lineage>
        <taxon>Bacteria</taxon>
        <taxon>Pseudomonadati</taxon>
        <taxon>Pseudomonadota</taxon>
        <taxon>Alphaproteobacteria</taxon>
        <taxon>Hyphomicrobiales</taxon>
        <taxon>Stappiaceae</taxon>
        <taxon>Stappia</taxon>
    </lineage>
</organism>
<reference evidence="2 3" key="1">
    <citation type="submission" date="2019-12" db="EMBL/GenBank/DDBJ databases">
        <authorList>
            <person name="Li M."/>
        </authorList>
    </citation>
    <scope>NUCLEOTIDE SEQUENCE [LARGE SCALE GENOMIC DNA]</scope>
    <source>
        <strain evidence="2 3">GBMRC 2046</strain>
    </source>
</reference>
<accession>A0A7X3LUM6</accession>
<dbReference type="GO" id="GO:0016740">
    <property type="term" value="F:transferase activity"/>
    <property type="evidence" value="ECO:0007669"/>
    <property type="project" value="UniProtKB-KW"/>
</dbReference>
<evidence type="ECO:0000313" key="2">
    <source>
        <dbReference type="EMBL" id="MXN65436.1"/>
    </source>
</evidence>
<dbReference type="Proteomes" id="UP000433101">
    <property type="component" value="Unassembled WGS sequence"/>
</dbReference>
<evidence type="ECO:0000313" key="3">
    <source>
        <dbReference type="Proteomes" id="UP000433101"/>
    </source>
</evidence>
<proteinExistence type="predicted"/>
<dbReference type="RefSeq" id="WP_160775615.1">
    <property type="nucleotide sequence ID" value="NZ_WUMV01000003.1"/>
</dbReference>
<dbReference type="Pfam" id="PF10090">
    <property type="entry name" value="HPTransfase"/>
    <property type="match status" value="1"/>
</dbReference>
<dbReference type="AlphaFoldDB" id="A0A7X3LUM6"/>
<dbReference type="NCBIfam" id="NF046018">
    <property type="entry name" value="HisPtaseChptBrucRhz"/>
    <property type="match status" value="1"/>
</dbReference>
<dbReference type="EMBL" id="WUMV01000003">
    <property type="protein sequence ID" value="MXN65436.1"/>
    <property type="molecule type" value="Genomic_DNA"/>
</dbReference>
<protein>
    <submittedName>
        <fullName evidence="2">Histidine phosphotransferase</fullName>
    </submittedName>
</protein>
<dbReference type="Gene3D" id="1.10.287.130">
    <property type="match status" value="1"/>
</dbReference>
<name>A0A7X3LUM6_9HYPH</name>
<dbReference type="InterPro" id="IPR018762">
    <property type="entry name" value="ChpT_C"/>
</dbReference>
<keyword evidence="2" id="KW-0808">Transferase</keyword>
<gene>
    <name evidence="2" type="ORF">GR183_11040</name>
</gene>
<comment type="caution">
    <text evidence="2">The sequence shown here is derived from an EMBL/GenBank/DDBJ whole genome shotgun (WGS) entry which is preliminary data.</text>
</comment>
<keyword evidence="3" id="KW-1185">Reference proteome</keyword>
<sequence>MTTINDLSALDLAALVASRVCHDIISPVGAITSGLEVLDEEGNEDMREFAMDLIRSSSRRASAKLQFARLAFGAAGSAGAAIDLGDAHKVAEGFMENEKADLQWDVPRLLMAKNKVKLLLNLILIANQCVPRGGLILVKMDGDEERPHFTLRATGDYAKIPAVMTEILSGEEVERIDAHSVQPAYTLMLAEDSGMNLQIIKQDEAVLITSATRE</sequence>
<dbReference type="Gene3D" id="3.30.565.10">
    <property type="entry name" value="Histidine kinase-like ATPase, C-terminal domain"/>
    <property type="match status" value="1"/>
</dbReference>